<dbReference type="InterPro" id="IPR043128">
    <property type="entry name" value="Rev_trsase/Diguanyl_cyclase"/>
</dbReference>
<dbReference type="GO" id="GO:0005886">
    <property type="term" value="C:plasma membrane"/>
    <property type="evidence" value="ECO:0007669"/>
    <property type="project" value="TreeGrafter"/>
</dbReference>
<dbReference type="PANTHER" id="PTHR45138:SF9">
    <property type="entry name" value="DIGUANYLATE CYCLASE DGCM-RELATED"/>
    <property type="match status" value="1"/>
</dbReference>
<evidence type="ECO:0000256" key="3">
    <source>
        <dbReference type="SAM" id="Phobius"/>
    </source>
</evidence>
<dbReference type="InterPro" id="IPR000160">
    <property type="entry name" value="GGDEF_dom"/>
</dbReference>
<feature type="transmembrane region" description="Helical" evidence="3">
    <location>
        <begin position="41"/>
        <end position="60"/>
    </location>
</feature>
<dbReference type="EC" id="2.7.7.65" evidence="1"/>
<accession>A0A8J4HAJ3</accession>
<dbReference type="EMBL" id="DTQM01000065">
    <property type="protein sequence ID" value="HGC42255.1"/>
    <property type="molecule type" value="Genomic_DNA"/>
</dbReference>
<keyword evidence="3" id="KW-0812">Transmembrane</keyword>
<reference evidence="5" key="1">
    <citation type="journal article" date="2020" name="mSystems">
        <title>Genome- and Community-Level Interaction Insights into Carbon Utilization and Element Cycling Functions of Hydrothermarchaeota in Hydrothermal Sediment.</title>
        <authorList>
            <person name="Zhou Z."/>
            <person name="Liu Y."/>
            <person name="Xu W."/>
            <person name="Pan J."/>
            <person name="Luo Z.H."/>
            <person name="Li M."/>
        </authorList>
    </citation>
    <scope>NUCLEOTIDE SEQUENCE</scope>
    <source>
        <strain evidence="5">SpSt-997</strain>
    </source>
</reference>
<dbReference type="GO" id="GO:1902201">
    <property type="term" value="P:negative regulation of bacterial-type flagellum-dependent cell motility"/>
    <property type="evidence" value="ECO:0007669"/>
    <property type="project" value="TreeGrafter"/>
</dbReference>
<gene>
    <name evidence="5" type="ORF">ENY07_03395</name>
</gene>
<dbReference type="AlphaFoldDB" id="A0A8J4HAJ3"/>
<sequence>MDTEHMPQAAFSAVESAPAAEFSTLSASLQWRILDTLFGQIHSLFAAAPAILLCGGLAFARTGAAWLAAWTGVSLAVLAARGFWIWAYHRRPHVDPPAFWLRRFEIGAWVTSVLWSVASIALLSEHDPLAALTIMNVQAGYALAAAVRNSVVPRIALAQVYLILIPAILCCLATGDVFYIIYALLLFTYVSAAKAIVRHLGQQTLTLLVARERMSDLIEQSESSNAQLAAANAKLERLANIDGLTGIANRRSFDASLARCWRQGLREPGPLSLLLLDIDHFKLFNDSRGHQAGDECLRQIARTVEQTARRPEDHVARYGGEEFAVILPDTDAAGATAVAERIRATIAALMIPHPLSGAGFVTASIGVATYRPRGDQHPEIMLALADEALYEAKLAGRNRSRTATRVGASDPVHSAE</sequence>
<evidence type="ECO:0000259" key="4">
    <source>
        <dbReference type="PROSITE" id="PS50887"/>
    </source>
</evidence>
<comment type="caution">
    <text evidence="5">The sequence shown here is derived from an EMBL/GenBank/DDBJ whole genome shotgun (WGS) entry which is preliminary data.</text>
</comment>
<feature type="transmembrane region" description="Helical" evidence="3">
    <location>
        <begin position="66"/>
        <end position="86"/>
    </location>
</feature>
<dbReference type="Gene3D" id="3.30.70.270">
    <property type="match status" value="1"/>
</dbReference>
<dbReference type="GO" id="GO:0052621">
    <property type="term" value="F:diguanylate cyclase activity"/>
    <property type="evidence" value="ECO:0007669"/>
    <property type="project" value="UniProtKB-EC"/>
</dbReference>
<evidence type="ECO:0000256" key="2">
    <source>
        <dbReference type="ARBA" id="ARBA00034247"/>
    </source>
</evidence>
<feature type="domain" description="GGDEF" evidence="4">
    <location>
        <begin position="269"/>
        <end position="405"/>
    </location>
</feature>
<feature type="transmembrane region" description="Helical" evidence="3">
    <location>
        <begin position="106"/>
        <end position="123"/>
    </location>
</feature>
<dbReference type="Pfam" id="PF00990">
    <property type="entry name" value="GGDEF"/>
    <property type="match status" value="1"/>
</dbReference>
<evidence type="ECO:0000313" key="5">
    <source>
        <dbReference type="EMBL" id="HGC42255.1"/>
    </source>
</evidence>
<dbReference type="InterPro" id="IPR029787">
    <property type="entry name" value="Nucleotide_cyclase"/>
</dbReference>
<evidence type="ECO:0000256" key="1">
    <source>
        <dbReference type="ARBA" id="ARBA00012528"/>
    </source>
</evidence>
<keyword evidence="3" id="KW-0472">Membrane</keyword>
<dbReference type="GO" id="GO:0043709">
    <property type="term" value="P:cell adhesion involved in single-species biofilm formation"/>
    <property type="evidence" value="ECO:0007669"/>
    <property type="project" value="TreeGrafter"/>
</dbReference>
<dbReference type="InterPro" id="IPR050469">
    <property type="entry name" value="Diguanylate_Cyclase"/>
</dbReference>
<dbReference type="NCBIfam" id="TIGR00254">
    <property type="entry name" value="GGDEF"/>
    <property type="match status" value="1"/>
</dbReference>
<dbReference type="SUPFAM" id="SSF55073">
    <property type="entry name" value="Nucleotide cyclase"/>
    <property type="match status" value="1"/>
</dbReference>
<protein>
    <recommendedName>
        <fullName evidence="1">diguanylate cyclase</fullName>
        <ecNumber evidence="1">2.7.7.65</ecNumber>
    </recommendedName>
</protein>
<name>A0A8J4HAJ3_9PROT</name>
<proteinExistence type="predicted"/>
<keyword evidence="3" id="KW-1133">Transmembrane helix</keyword>
<feature type="transmembrane region" description="Helical" evidence="3">
    <location>
        <begin position="160"/>
        <end position="190"/>
    </location>
</feature>
<dbReference type="SMART" id="SM00267">
    <property type="entry name" value="GGDEF"/>
    <property type="match status" value="1"/>
</dbReference>
<dbReference type="CDD" id="cd01949">
    <property type="entry name" value="GGDEF"/>
    <property type="match status" value="1"/>
</dbReference>
<dbReference type="PROSITE" id="PS50887">
    <property type="entry name" value="GGDEF"/>
    <property type="match status" value="1"/>
</dbReference>
<dbReference type="FunFam" id="3.30.70.270:FF:000001">
    <property type="entry name" value="Diguanylate cyclase domain protein"/>
    <property type="match status" value="1"/>
</dbReference>
<dbReference type="PANTHER" id="PTHR45138">
    <property type="entry name" value="REGULATORY COMPONENTS OF SENSORY TRANSDUCTION SYSTEM"/>
    <property type="match status" value="1"/>
</dbReference>
<comment type="catalytic activity">
    <reaction evidence="2">
        <text>2 GTP = 3',3'-c-di-GMP + 2 diphosphate</text>
        <dbReference type="Rhea" id="RHEA:24898"/>
        <dbReference type="ChEBI" id="CHEBI:33019"/>
        <dbReference type="ChEBI" id="CHEBI:37565"/>
        <dbReference type="ChEBI" id="CHEBI:58805"/>
        <dbReference type="EC" id="2.7.7.65"/>
    </reaction>
</comment>
<feature type="transmembrane region" description="Helical" evidence="3">
    <location>
        <begin position="129"/>
        <end position="148"/>
    </location>
</feature>
<organism evidence="5">
    <name type="scientific">Acidicaldus sp</name>
    <dbReference type="NCBI Taxonomy" id="1872105"/>
    <lineage>
        <taxon>Bacteria</taxon>
        <taxon>Pseudomonadati</taxon>
        <taxon>Pseudomonadota</taxon>
        <taxon>Alphaproteobacteria</taxon>
        <taxon>Acetobacterales</taxon>
        <taxon>Acetobacteraceae</taxon>
        <taxon>Acidicaldus</taxon>
    </lineage>
</organism>